<dbReference type="PANTHER" id="PTHR13864">
    <property type="entry name" value="T-CELL ACUTE LYMPHOCYTIC LEUKEMIA/STEM CELL LEUKEMIA-RELATED"/>
    <property type="match status" value="1"/>
</dbReference>
<evidence type="ECO:0000256" key="4">
    <source>
        <dbReference type="SAM" id="MobiDB-lite"/>
    </source>
</evidence>
<evidence type="ECO:0000259" key="5">
    <source>
        <dbReference type="PROSITE" id="PS50888"/>
    </source>
</evidence>
<dbReference type="FunFam" id="4.10.280.10:FF:000015">
    <property type="entry name" value="T-cell acute lymphocytic leukemia 1"/>
    <property type="match status" value="1"/>
</dbReference>
<dbReference type="SMART" id="SM00353">
    <property type="entry name" value="HLH"/>
    <property type="match status" value="1"/>
</dbReference>
<dbReference type="PROSITE" id="PS50888">
    <property type="entry name" value="BHLH"/>
    <property type="match status" value="1"/>
</dbReference>
<organism evidence="6 7">
    <name type="scientific">Bemisia tabaci</name>
    <name type="common">Sweetpotato whitefly</name>
    <name type="synonym">Aleurodes tabaci</name>
    <dbReference type="NCBI Taxonomy" id="7038"/>
    <lineage>
        <taxon>Eukaryota</taxon>
        <taxon>Metazoa</taxon>
        <taxon>Ecdysozoa</taxon>
        <taxon>Arthropoda</taxon>
        <taxon>Hexapoda</taxon>
        <taxon>Insecta</taxon>
        <taxon>Pterygota</taxon>
        <taxon>Neoptera</taxon>
        <taxon>Paraneoptera</taxon>
        <taxon>Hemiptera</taxon>
        <taxon>Sternorrhyncha</taxon>
        <taxon>Aleyrodoidea</taxon>
        <taxon>Aleyrodidae</taxon>
        <taxon>Aleyrodinae</taxon>
        <taxon>Bemisia</taxon>
    </lineage>
</organism>
<gene>
    <name evidence="6" type="ORF">BEMITA_LOCUS2187</name>
</gene>
<proteinExistence type="predicted"/>
<sequence length="250" mass="26867">MPVIASRRPGVCRWMSRSGDATDQSSTPSPPPSPSPPLSPTPSSTSPHPRPPGGALSEDELVSDLSSEAEEAAAAAALGGAHLPAAPRKVFTNSRERWRQQNVSGAFGELRNLVPTHPPDKKLSKNEILRMAIKYIRLLTGVLEWQKAQEASIQNNNNDDSVCNPYRSCSAPSLAARPGSNGVRRPKRRFPGPYSMPPAPGPCPREPPAHPSALRSLSVLTTAVKIEDESGAIVLKNEEPSWLARKKDDV</sequence>
<evidence type="ECO:0000256" key="2">
    <source>
        <dbReference type="ARBA" id="ARBA00023125"/>
    </source>
</evidence>
<dbReference type="AlphaFoldDB" id="A0A9P0A2H8"/>
<dbReference type="Pfam" id="PF00010">
    <property type="entry name" value="HLH"/>
    <property type="match status" value="1"/>
</dbReference>
<accession>A0A9P0A2H8</accession>
<dbReference type="GO" id="GO:0046983">
    <property type="term" value="F:protein dimerization activity"/>
    <property type="evidence" value="ECO:0007669"/>
    <property type="project" value="InterPro"/>
</dbReference>
<dbReference type="EMBL" id="OU963871">
    <property type="protein sequence ID" value="CAH0382671.1"/>
    <property type="molecule type" value="Genomic_DNA"/>
</dbReference>
<feature type="compositionally biased region" description="Pro residues" evidence="4">
    <location>
        <begin position="28"/>
        <end position="40"/>
    </location>
</feature>
<feature type="domain" description="BHLH" evidence="5">
    <location>
        <begin position="87"/>
        <end position="139"/>
    </location>
</feature>
<dbReference type="GO" id="GO:0000981">
    <property type="term" value="F:DNA-binding transcription factor activity, RNA polymerase II-specific"/>
    <property type="evidence" value="ECO:0007669"/>
    <property type="project" value="InterPro"/>
</dbReference>
<evidence type="ECO:0000313" key="7">
    <source>
        <dbReference type="Proteomes" id="UP001152759"/>
    </source>
</evidence>
<dbReference type="Proteomes" id="UP001152759">
    <property type="component" value="Chromosome 10"/>
</dbReference>
<keyword evidence="1" id="KW-0805">Transcription regulation</keyword>
<dbReference type="PANTHER" id="PTHR13864:SF15">
    <property type="entry name" value="T-CELL ACUTE LYMPHOCYTIC LEUKEMIA PROTEIN 1 HOMOLOG-RELATED"/>
    <property type="match status" value="1"/>
</dbReference>
<dbReference type="InterPro" id="IPR011598">
    <property type="entry name" value="bHLH_dom"/>
</dbReference>
<dbReference type="InterPro" id="IPR036638">
    <property type="entry name" value="HLH_DNA-bd_sf"/>
</dbReference>
<evidence type="ECO:0000256" key="1">
    <source>
        <dbReference type="ARBA" id="ARBA00023015"/>
    </source>
</evidence>
<keyword evidence="3" id="KW-0804">Transcription</keyword>
<dbReference type="InterPro" id="IPR040238">
    <property type="entry name" value="TAL-like"/>
</dbReference>
<feature type="compositionally biased region" description="Pro residues" evidence="4">
    <location>
        <begin position="194"/>
        <end position="210"/>
    </location>
</feature>
<keyword evidence="2" id="KW-0238">DNA-binding</keyword>
<dbReference type="Gene3D" id="4.10.280.10">
    <property type="entry name" value="Helix-loop-helix DNA-binding domain"/>
    <property type="match status" value="1"/>
</dbReference>
<feature type="compositionally biased region" description="Acidic residues" evidence="4">
    <location>
        <begin position="57"/>
        <end position="71"/>
    </location>
</feature>
<protein>
    <recommendedName>
        <fullName evidence="5">BHLH domain-containing protein</fullName>
    </recommendedName>
</protein>
<reference evidence="6" key="1">
    <citation type="submission" date="2021-12" db="EMBL/GenBank/DDBJ databases">
        <authorList>
            <person name="King R."/>
        </authorList>
    </citation>
    <scope>NUCLEOTIDE SEQUENCE</scope>
</reference>
<evidence type="ECO:0000313" key="6">
    <source>
        <dbReference type="EMBL" id="CAH0382671.1"/>
    </source>
</evidence>
<dbReference type="CDD" id="cd19708">
    <property type="entry name" value="bHLH_TS_dHLH3B_like"/>
    <property type="match status" value="1"/>
</dbReference>
<dbReference type="SUPFAM" id="SSF47459">
    <property type="entry name" value="HLH, helix-loop-helix DNA-binding domain"/>
    <property type="match status" value="1"/>
</dbReference>
<feature type="region of interest" description="Disordered" evidence="4">
    <location>
        <begin position="1"/>
        <end position="80"/>
    </location>
</feature>
<feature type="region of interest" description="Disordered" evidence="4">
    <location>
        <begin position="173"/>
        <end position="212"/>
    </location>
</feature>
<evidence type="ECO:0000256" key="3">
    <source>
        <dbReference type="ARBA" id="ARBA00023163"/>
    </source>
</evidence>
<keyword evidence="7" id="KW-1185">Reference proteome</keyword>
<name>A0A9P0A2H8_BEMTA</name>
<dbReference type="GO" id="GO:0000978">
    <property type="term" value="F:RNA polymerase II cis-regulatory region sequence-specific DNA binding"/>
    <property type="evidence" value="ECO:0007669"/>
    <property type="project" value="TreeGrafter"/>
</dbReference>